<evidence type="ECO:0000256" key="1">
    <source>
        <dbReference type="SAM" id="MobiDB-lite"/>
    </source>
</evidence>
<dbReference type="WBParaSite" id="HNAJ_0000899301-mRNA-1">
    <property type="protein sequence ID" value="HNAJ_0000899301-mRNA-1"/>
    <property type="gene ID" value="HNAJ_0000899301"/>
</dbReference>
<evidence type="ECO:0000313" key="3">
    <source>
        <dbReference type="Proteomes" id="UP000278807"/>
    </source>
</evidence>
<feature type="region of interest" description="Disordered" evidence="1">
    <location>
        <begin position="99"/>
        <end position="129"/>
    </location>
</feature>
<dbReference type="OrthoDB" id="10012272at2759"/>
<reference evidence="4" key="1">
    <citation type="submission" date="2017-02" db="UniProtKB">
        <authorList>
            <consortium name="WormBaseParasite"/>
        </authorList>
    </citation>
    <scope>IDENTIFICATION</scope>
</reference>
<sequence>MADQSLFSRVPSTVPYRSFRLKDPKFSSLQQRRRQVCSIKPDLQVLSSSLICTSMTLQPPPVTSFRTKNSRCTSCSHPQKSLKYPTRSSHPRTNQITSFSRKSAYTPPLPSPVENAPQSPPPANCTPSRLKIKNSLLPSALSLSKEKENLVIESPPSRISDSFSPLTTSFGTPVGIPALSSESEKKAAESPTSPCKSILKRPTREMKERLVTAPGVSGRIGIPVAVCFSQSLSATSQKEVRFDVERNSLHTYERDVFVLRTLAPSCGMNAIIICLLVFIFLRQAYGFVPAVEFDLSKDSNNVYVGQLYKHESIVKLSPPLRAFTNSEISRSNKICGFHRIVKDDYQLPFDVDLKDTNLGTGEIRVRNNAPVDFTQNRMYTFQIEAYDCDSPPNYSERLFDLFC</sequence>
<proteinExistence type="predicted"/>
<accession>A0A0R3TNM1</accession>
<dbReference type="AlphaFoldDB" id="A0A0R3TNM1"/>
<reference evidence="2 3" key="2">
    <citation type="submission" date="2018-11" db="EMBL/GenBank/DDBJ databases">
        <authorList>
            <consortium name="Pathogen Informatics"/>
        </authorList>
    </citation>
    <scope>NUCLEOTIDE SEQUENCE [LARGE SCALE GENOMIC DNA]</scope>
</reference>
<gene>
    <name evidence="2" type="ORF">HNAJ_LOCUS8989</name>
</gene>
<dbReference type="EMBL" id="UZAE01012456">
    <property type="protein sequence ID" value="VDO05227.1"/>
    <property type="molecule type" value="Genomic_DNA"/>
</dbReference>
<name>A0A0R3TNM1_RODNA</name>
<evidence type="ECO:0000313" key="4">
    <source>
        <dbReference type="WBParaSite" id="HNAJ_0000899301-mRNA-1"/>
    </source>
</evidence>
<evidence type="ECO:0000313" key="2">
    <source>
        <dbReference type="EMBL" id="VDO05227.1"/>
    </source>
</evidence>
<feature type="region of interest" description="Disordered" evidence="1">
    <location>
        <begin position="75"/>
        <end position="94"/>
    </location>
</feature>
<dbReference type="Proteomes" id="UP000278807">
    <property type="component" value="Unassembled WGS sequence"/>
</dbReference>
<keyword evidence="3" id="KW-1185">Reference proteome</keyword>
<dbReference type="CDD" id="cd11304">
    <property type="entry name" value="Cadherin_repeat"/>
    <property type="match status" value="1"/>
</dbReference>
<organism evidence="4">
    <name type="scientific">Rodentolepis nana</name>
    <name type="common">Dwarf tapeworm</name>
    <name type="synonym">Hymenolepis nana</name>
    <dbReference type="NCBI Taxonomy" id="102285"/>
    <lineage>
        <taxon>Eukaryota</taxon>
        <taxon>Metazoa</taxon>
        <taxon>Spiralia</taxon>
        <taxon>Lophotrochozoa</taxon>
        <taxon>Platyhelminthes</taxon>
        <taxon>Cestoda</taxon>
        <taxon>Eucestoda</taxon>
        <taxon>Cyclophyllidea</taxon>
        <taxon>Hymenolepididae</taxon>
        <taxon>Rodentolepis</taxon>
    </lineage>
</organism>
<protein>
    <submittedName>
        <fullName evidence="4">ZP domain-containing protein</fullName>
    </submittedName>
</protein>